<feature type="domain" description="PPM-type phosphatase" evidence="1">
    <location>
        <begin position="2"/>
        <end position="243"/>
    </location>
</feature>
<dbReference type="EC" id="3.1.3.16" evidence="2"/>
<evidence type="ECO:0000259" key="1">
    <source>
        <dbReference type="PROSITE" id="PS51746"/>
    </source>
</evidence>
<dbReference type="STRING" id="272635.gene:17577297"/>
<dbReference type="eggNOG" id="COG0631">
    <property type="taxonomic scope" value="Bacteria"/>
</dbReference>
<dbReference type="BioCyc" id="MPUL272635:G1GT6-700-MONOMER"/>
<dbReference type="InterPro" id="IPR036457">
    <property type="entry name" value="PPM-type-like_dom_sf"/>
</dbReference>
<dbReference type="EMBL" id="AL445565">
    <property type="protein sequence ID" value="CAC13859.1"/>
    <property type="molecule type" value="Genomic_DNA"/>
</dbReference>
<dbReference type="KEGG" id="mpu:MYPU_6860"/>
<dbReference type="SMART" id="SM00332">
    <property type="entry name" value="PP2Cc"/>
    <property type="match status" value="1"/>
</dbReference>
<dbReference type="AlphaFoldDB" id="Q98PN6"/>
<proteinExistence type="predicted"/>
<dbReference type="PROSITE" id="PS51746">
    <property type="entry name" value="PPM_2"/>
    <property type="match status" value="1"/>
</dbReference>
<reference evidence="2 3" key="1">
    <citation type="journal article" date="2001" name="Nucleic Acids Res.">
        <title>The complete genome sequence of the murine respiratory pathogen Mycoplasma pulmonis.</title>
        <authorList>
            <person name="Chambaud I."/>
            <person name="Heilig R."/>
            <person name="Ferris S."/>
            <person name="Barbe V."/>
            <person name="Samson D."/>
            <person name="Galisson F."/>
            <person name="Moszer I."/>
            <person name="Dybvig K."/>
            <person name="Wroblewski H."/>
            <person name="Viari A."/>
            <person name="Rocha E.P.C."/>
            <person name="Blanchard A."/>
        </authorList>
    </citation>
    <scope>NUCLEOTIDE SEQUENCE [LARGE SCALE GENOMIC DNA]</scope>
    <source>
        <strain evidence="2 3">UAB CTIP</strain>
    </source>
</reference>
<evidence type="ECO:0000313" key="3">
    <source>
        <dbReference type="Proteomes" id="UP000000528"/>
    </source>
</evidence>
<dbReference type="PIR" id="F90597">
    <property type="entry name" value="F90597"/>
</dbReference>
<keyword evidence="2" id="KW-0378">Hydrolase</keyword>
<sequence>MDIFKLTDTGTVREENQDRAAFFQNEKTAFLILCDGMGGHFGGSLASSITVKEFEKLFSEGIPSNRKTLYEWFEFGLKRAREKMKFEAGDDVAKNDMGTTVTAALVFKQDKQIYIFNVGDSRTYVYNGLLHQVTIDHNLMNHYIRNSNLDPTQAASMPGASALTSALGPKKKTSLEVFEINEDSKVEYLILTSDGIHDFLPRNTIERIVGKENVSLEWKTKELIKEALIGRSTDNLTVIIMDLKN</sequence>
<dbReference type="Gene3D" id="3.60.40.10">
    <property type="entry name" value="PPM-type phosphatase domain"/>
    <property type="match status" value="1"/>
</dbReference>
<dbReference type="RefSeq" id="WP_010925487.1">
    <property type="nucleotide sequence ID" value="NC_002771.1"/>
</dbReference>
<dbReference type="GO" id="GO:0004722">
    <property type="term" value="F:protein serine/threonine phosphatase activity"/>
    <property type="evidence" value="ECO:0007669"/>
    <property type="project" value="UniProtKB-EC"/>
</dbReference>
<dbReference type="SMART" id="SM00331">
    <property type="entry name" value="PP2C_SIG"/>
    <property type="match status" value="1"/>
</dbReference>
<keyword evidence="3" id="KW-1185">Reference proteome</keyword>
<organism evidence="3">
    <name type="scientific">Mycoplasmopsis pulmonis (strain UAB CTIP)</name>
    <name type="common">Mycoplasma pulmonis</name>
    <dbReference type="NCBI Taxonomy" id="272635"/>
    <lineage>
        <taxon>Bacteria</taxon>
        <taxon>Bacillati</taxon>
        <taxon>Mycoplasmatota</taxon>
        <taxon>Mycoplasmoidales</taxon>
        <taxon>Metamycoplasmataceae</taxon>
        <taxon>Mycoplasmopsis</taxon>
    </lineage>
</organism>
<protein>
    <submittedName>
        <fullName evidence="2">PROTEIN PHOSPHATASE</fullName>
        <ecNumber evidence="2">3.1.3.16</ecNumber>
    </submittedName>
</protein>
<dbReference type="PANTHER" id="PTHR47992">
    <property type="entry name" value="PROTEIN PHOSPHATASE"/>
    <property type="match status" value="1"/>
</dbReference>
<dbReference type="InterPro" id="IPR001932">
    <property type="entry name" value="PPM-type_phosphatase-like_dom"/>
</dbReference>
<dbReference type="HOGENOM" id="CLU_034545_4_1_14"/>
<name>Q98PN6_MYCPU</name>
<dbReference type="Proteomes" id="UP000000528">
    <property type="component" value="Chromosome"/>
</dbReference>
<dbReference type="InterPro" id="IPR015655">
    <property type="entry name" value="PP2C"/>
</dbReference>
<accession>Q98PN6</accession>
<dbReference type="CDD" id="cd00143">
    <property type="entry name" value="PP2Cc"/>
    <property type="match status" value="1"/>
</dbReference>
<gene>
    <name evidence="2" type="ordered locus">MYPU_6860</name>
</gene>
<evidence type="ECO:0000313" key="2">
    <source>
        <dbReference type="EMBL" id="CAC13859.1"/>
    </source>
</evidence>
<dbReference type="SUPFAM" id="SSF81606">
    <property type="entry name" value="PP2C-like"/>
    <property type="match status" value="1"/>
</dbReference>
<dbReference type="Pfam" id="PF13672">
    <property type="entry name" value="PP2C_2"/>
    <property type="match status" value="1"/>
</dbReference>